<keyword evidence="3" id="KW-1185">Reference proteome</keyword>
<protein>
    <submittedName>
        <fullName evidence="2">Uncharacterized protein</fullName>
    </submittedName>
</protein>
<dbReference type="AlphaFoldDB" id="A0AAE2ZHK5"/>
<accession>A0AAE2ZHK5</accession>
<dbReference type="EMBL" id="JAICBX010000001">
    <property type="protein sequence ID" value="MBW8636678.1"/>
    <property type="molecule type" value="Genomic_DNA"/>
</dbReference>
<gene>
    <name evidence="2" type="ORF">K1W69_05695</name>
</gene>
<dbReference type="Proteomes" id="UP001196509">
    <property type="component" value="Unassembled WGS sequence"/>
</dbReference>
<name>A0AAE2ZHK5_9HYPH</name>
<proteinExistence type="predicted"/>
<comment type="caution">
    <text evidence="2">The sequence shown here is derived from an EMBL/GenBank/DDBJ whole genome shotgun (WGS) entry which is preliminary data.</text>
</comment>
<reference evidence="2" key="1">
    <citation type="submission" date="2021-08" db="EMBL/GenBank/DDBJ databases">
        <title>Hoeflea bacterium WL0058 sp. nov., isolated from the sediment.</title>
        <authorList>
            <person name="Wang L."/>
            <person name="Zhang D."/>
        </authorList>
    </citation>
    <scope>NUCLEOTIDE SEQUENCE</scope>
    <source>
        <strain evidence="2">WL0058</strain>
    </source>
</reference>
<evidence type="ECO:0000256" key="1">
    <source>
        <dbReference type="SAM" id="MobiDB-lite"/>
    </source>
</evidence>
<evidence type="ECO:0000313" key="2">
    <source>
        <dbReference type="EMBL" id="MBW8636678.1"/>
    </source>
</evidence>
<feature type="region of interest" description="Disordered" evidence="1">
    <location>
        <begin position="1"/>
        <end position="42"/>
    </location>
</feature>
<evidence type="ECO:0000313" key="3">
    <source>
        <dbReference type="Proteomes" id="UP001196509"/>
    </source>
</evidence>
<organism evidence="2 3">
    <name type="scientific">Flavimaribacter sediminis</name>
    <dbReference type="NCBI Taxonomy" id="2865987"/>
    <lineage>
        <taxon>Bacteria</taxon>
        <taxon>Pseudomonadati</taxon>
        <taxon>Pseudomonadota</taxon>
        <taxon>Alphaproteobacteria</taxon>
        <taxon>Hyphomicrobiales</taxon>
        <taxon>Rhizobiaceae</taxon>
        <taxon>Flavimaribacter</taxon>
    </lineage>
</organism>
<sequence length="180" mass="19067">MEKQHYNETIGQGATTAKPAKASSQAADFVKQTADRAGSVASDVKDTISEAASDFGDTVAERAEKTQHEALKKVAEGTERTVEKGKSFTQNLLLSLSRAFEAGSLSLESDGMASTASYARATGKGLETAADEIDGLDSANVAHRVETFVRERPFQTVGLFALAGFTLATVMKASIRKSED</sequence>
<dbReference type="RefSeq" id="WP_220227341.1">
    <property type="nucleotide sequence ID" value="NZ_JAICBX010000001.1"/>
</dbReference>